<evidence type="ECO:0000313" key="2">
    <source>
        <dbReference type="Proteomes" id="UP000886520"/>
    </source>
</evidence>
<protein>
    <submittedName>
        <fullName evidence="1">Uncharacterized protein</fullName>
    </submittedName>
</protein>
<dbReference type="EMBL" id="JABFUD020000021">
    <property type="protein sequence ID" value="KAI5063458.1"/>
    <property type="molecule type" value="Genomic_DNA"/>
</dbReference>
<keyword evidence="2" id="KW-1185">Reference proteome</keyword>
<gene>
    <name evidence="1" type="ORF">GOP47_0022005</name>
</gene>
<accession>A0A9D4Z5R6</accession>
<dbReference type="Proteomes" id="UP000886520">
    <property type="component" value="Chromosome 21"/>
</dbReference>
<organism evidence="1 2">
    <name type="scientific">Adiantum capillus-veneris</name>
    <name type="common">Maidenhair fern</name>
    <dbReference type="NCBI Taxonomy" id="13818"/>
    <lineage>
        <taxon>Eukaryota</taxon>
        <taxon>Viridiplantae</taxon>
        <taxon>Streptophyta</taxon>
        <taxon>Embryophyta</taxon>
        <taxon>Tracheophyta</taxon>
        <taxon>Polypodiopsida</taxon>
        <taxon>Polypodiidae</taxon>
        <taxon>Polypodiales</taxon>
        <taxon>Pteridineae</taxon>
        <taxon>Pteridaceae</taxon>
        <taxon>Vittarioideae</taxon>
        <taxon>Adiantum</taxon>
    </lineage>
</organism>
<comment type="caution">
    <text evidence="1">The sequence shown here is derived from an EMBL/GenBank/DDBJ whole genome shotgun (WGS) entry which is preliminary data.</text>
</comment>
<name>A0A9D4Z5R6_ADICA</name>
<dbReference type="OrthoDB" id="1720121at2759"/>
<dbReference type="AlphaFoldDB" id="A0A9D4Z5R6"/>
<proteinExistence type="predicted"/>
<evidence type="ECO:0000313" key="1">
    <source>
        <dbReference type="EMBL" id="KAI5063458.1"/>
    </source>
</evidence>
<reference evidence="1" key="1">
    <citation type="submission" date="2021-01" db="EMBL/GenBank/DDBJ databases">
        <title>Adiantum capillus-veneris genome.</title>
        <authorList>
            <person name="Fang Y."/>
            <person name="Liao Q."/>
        </authorList>
    </citation>
    <scope>NUCLEOTIDE SEQUENCE</scope>
    <source>
        <strain evidence="1">H3</strain>
        <tissue evidence="1">Leaf</tissue>
    </source>
</reference>
<sequence length="74" mass="8240">MCNRALEFGEERSKPSFVACWKAKGVGFFEEFDTLGDVLETISKSDLVVLLISEATQPKAMLDYLMVLCSGIFI</sequence>